<comment type="similarity">
    <text evidence="1">Belongs to the short-chain dehydrogenases/reductases (SDR) family.</text>
</comment>
<reference evidence="3" key="1">
    <citation type="submission" date="2018-05" db="EMBL/GenBank/DDBJ databases">
        <authorList>
            <person name="Lanie J.A."/>
            <person name="Ng W.-L."/>
            <person name="Kazmierczak K.M."/>
            <person name="Andrzejewski T.M."/>
            <person name="Davidsen T.M."/>
            <person name="Wayne K.J."/>
            <person name="Tettelin H."/>
            <person name="Glass J.I."/>
            <person name="Rusch D."/>
            <person name="Podicherti R."/>
            <person name="Tsui H.-C.T."/>
            <person name="Winkler M.E."/>
        </authorList>
    </citation>
    <scope>NUCLEOTIDE SEQUENCE</scope>
</reference>
<dbReference type="GO" id="GO:0016491">
    <property type="term" value="F:oxidoreductase activity"/>
    <property type="evidence" value="ECO:0007669"/>
    <property type="project" value="UniProtKB-KW"/>
</dbReference>
<dbReference type="NCBIfam" id="NF005489">
    <property type="entry name" value="PRK07102.1"/>
    <property type="match status" value="1"/>
</dbReference>
<evidence type="ECO:0000256" key="1">
    <source>
        <dbReference type="ARBA" id="ARBA00006484"/>
    </source>
</evidence>
<organism evidence="3">
    <name type="scientific">marine metagenome</name>
    <dbReference type="NCBI Taxonomy" id="408172"/>
    <lineage>
        <taxon>unclassified sequences</taxon>
        <taxon>metagenomes</taxon>
        <taxon>ecological metagenomes</taxon>
    </lineage>
</organism>
<gene>
    <name evidence="3" type="ORF">METZ01_LOCUS399459</name>
</gene>
<proteinExistence type="inferred from homology"/>
<dbReference type="PANTHER" id="PTHR44196">
    <property type="entry name" value="DEHYDROGENASE/REDUCTASE SDR FAMILY MEMBER 7B"/>
    <property type="match status" value="1"/>
</dbReference>
<dbReference type="PROSITE" id="PS00061">
    <property type="entry name" value="ADH_SHORT"/>
    <property type="match status" value="1"/>
</dbReference>
<name>A0A382VKQ6_9ZZZZ</name>
<sequence length="242" mass="26915">MILGARSAIAQALARRLASEGWDLILAARNCAQLQPLASEIELRQERSVSLWEFDATDFESLEGLPAEVRDTCGDFQLVVLLFGYMGNQFRVRSDTSELERTLATNFTGAAIVLSHLANYLEELDEPAGIIGISSVAGDRGRQSNYVYGAAKGGLSLFLQGLRNRLSTTAVHVLTVKPGFVDTPMTEGLDGLFLVASPERVATDIVRAYESRRDVLYTPWFWRYIMLAVRLIPERLFKKLKL</sequence>
<dbReference type="Gene3D" id="3.40.50.720">
    <property type="entry name" value="NAD(P)-binding Rossmann-like Domain"/>
    <property type="match status" value="1"/>
</dbReference>
<evidence type="ECO:0000313" key="3">
    <source>
        <dbReference type="EMBL" id="SVD46605.1"/>
    </source>
</evidence>
<accession>A0A382VKQ6</accession>
<dbReference type="EMBL" id="UINC01152426">
    <property type="protein sequence ID" value="SVD46605.1"/>
    <property type="molecule type" value="Genomic_DNA"/>
</dbReference>
<dbReference type="AlphaFoldDB" id="A0A382VKQ6"/>
<dbReference type="PRINTS" id="PR00081">
    <property type="entry name" value="GDHRDH"/>
</dbReference>
<dbReference type="InterPro" id="IPR036291">
    <property type="entry name" value="NAD(P)-bd_dom_sf"/>
</dbReference>
<protein>
    <recommendedName>
        <fullName evidence="4">Short-chain dehydrogenase</fullName>
    </recommendedName>
</protein>
<dbReference type="InterPro" id="IPR002347">
    <property type="entry name" value="SDR_fam"/>
</dbReference>
<dbReference type="PANTHER" id="PTHR44196:SF1">
    <property type="entry name" value="DEHYDROGENASE_REDUCTASE SDR FAMILY MEMBER 7B"/>
    <property type="match status" value="1"/>
</dbReference>
<evidence type="ECO:0008006" key="4">
    <source>
        <dbReference type="Google" id="ProtNLM"/>
    </source>
</evidence>
<dbReference type="InterPro" id="IPR020904">
    <property type="entry name" value="Sc_DH/Rdtase_CS"/>
</dbReference>
<keyword evidence="2" id="KW-0560">Oxidoreductase</keyword>
<dbReference type="Pfam" id="PF00106">
    <property type="entry name" value="adh_short"/>
    <property type="match status" value="1"/>
</dbReference>
<dbReference type="GO" id="GO:0016020">
    <property type="term" value="C:membrane"/>
    <property type="evidence" value="ECO:0007669"/>
    <property type="project" value="TreeGrafter"/>
</dbReference>
<dbReference type="SUPFAM" id="SSF51735">
    <property type="entry name" value="NAD(P)-binding Rossmann-fold domains"/>
    <property type="match status" value="1"/>
</dbReference>
<evidence type="ECO:0000256" key="2">
    <source>
        <dbReference type="ARBA" id="ARBA00023002"/>
    </source>
</evidence>